<comment type="subcellular location">
    <subcellularLocation>
        <location evidence="1">Secreted</location>
    </subcellularLocation>
</comment>
<dbReference type="EMBL" id="CP111018">
    <property type="protein sequence ID" value="WAR09829.1"/>
    <property type="molecule type" value="Genomic_DNA"/>
</dbReference>
<proteinExistence type="predicted"/>
<evidence type="ECO:0000256" key="1">
    <source>
        <dbReference type="ARBA" id="ARBA00004613"/>
    </source>
</evidence>
<evidence type="ECO:0000256" key="2">
    <source>
        <dbReference type="ARBA" id="ARBA00022525"/>
    </source>
</evidence>
<reference evidence="6" key="1">
    <citation type="submission" date="2022-11" db="EMBL/GenBank/DDBJ databases">
        <title>Centuries of genome instability and evolution in soft-shell clam transmissible cancer (bioRxiv).</title>
        <authorList>
            <person name="Hart S.F.M."/>
            <person name="Yonemitsu M.A."/>
            <person name="Giersch R.M."/>
            <person name="Beal B.F."/>
            <person name="Arriagada G."/>
            <person name="Davis B.W."/>
            <person name="Ostrander E.A."/>
            <person name="Goff S.P."/>
            <person name="Metzger M.J."/>
        </authorList>
    </citation>
    <scope>NUCLEOTIDE SEQUENCE</scope>
    <source>
        <strain evidence="6">MELC-2E11</strain>
        <tissue evidence="6">Siphon/mantle</tissue>
    </source>
</reference>
<keyword evidence="2" id="KW-0964">Secreted</keyword>
<evidence type="ECO:0000313" key="6">
    <source>
        <dbReference type="EMBL" id="WAR09829.1"/>
    </source>
</evidence>
<evidence type="ECO:0000259" key="5">
    <source>
        <dbReference type="Pfam" id="PF13330"/>
    </source>
</evidence>
<evidence type="ECO:0000256" key="3">
    <source>
        <dbReference type="ARBA" id="ARBA00022729"/>
    </source>
</evidence>
<evidence type="ECO:0000256" key="4">
    <source>
        <dbReference type="ARBA" id="ARBA00023180"/>
    </source>
</evidence>
<feature type="domain" description="WxxW" evidence="5">
    <location>
        <begin position="235"/>
        <end position="319"/>
    </location>
</feature>
<keyword evidence="3" id="KW-0732">Signal</keyword>
<evidence type="ECO:0000313" key="7">
    <source>
        <dbReference type="Proteomes" id="UP001164746"/>
    </source>
</evidence>
<accession>A0ABY7EN59</accession>
<dbReference type="Proteomes" id="UP001164746">
    <property type="component" value="Chromosome 7"/>
</dbReference>
<keyword evidence="4" id="KW-0325">Glycoprotein</keyword>
<organism evidence="6 7">
    <name type="scientific">Mya arenaria</name>
    <name type="common">Soft-shell clam</name>
    <dbReference type="NCBI Taxonomy" id="6604"/>
    <lineage>
        <taxon>Eukaryota</taxon>
        <taxon>Metazoa</taxon>
        <taxon>Spiralia</taxon>
        <taxon>Lophotrochozoa</taxon>
        <taxon>Mollusca</taxon>
        <taxon>Bivalvia</taxon>
        <taxon>Autobranchia</taxon>
        <taxon>Heteroconchia</taxon>
        <taxon>Euheterodonta</taxon>
        <taxon>Imparidentia</taxon>
        <taxon>Neoheterodontei</taxon>
        <taxon>Myida</taxon>
        <taxon>Myoidea</taxon>
        <taxon>Myidae</taxon>
        <taxon>Mya</taxon>
    </lineage>
</organism>
<name>A0ABY7EN59_MYAAR</name>
<gene>
    <name evidence="6" type="ORF">MAR_034905</name>
</gene>
<protein>
    <submittedName>
        <fullName evidence="6">HMCT-like protein</fullName>
    </submittedName>
</protein>
<dbReference type="InterPro" id="IPR025155">
    <property type="entry name" value="WxxW_domain"/>
</dbReference>
<dbReference type="Pfam" id="PF13330">
    <property type="entry name" value="Mucin2_WxxW"/>
    <property type="match status" value="2"/>
</dbReference>
<feature type="domain" description="WxxW" evidence="5">
    <location>
        <begin position="126"/>
        <end position="170"/>
    </location>
</feature>
<keyword evidence="7" id="KW-1185">Reference proteome</keyword>
<sequence>MKTCDNRLVYDTLIQDCGQETCVEGCDIEPCQPGQVYESNKEPFKCIPEAFCNTTCLTLNGKEYKEGENPGFNHIYCDQHQVKRTGVCTGTPPPHRHLLVTVSPPIFTASPAVPTMTAKCVQNGHTAWMSVSVPTPYNQGDVDSIRNLRSQYTFCDASQMTAIECRVVGTTTSLCCWATRLPHTTTVAPNTLPTGSPTPRRMDLGISTTTLHPNQTFVTPPKLPSPSTECKEPGWTNWMNSVKPVDGNDIEFLPGLVKSFGFCREDQIAYTQCRRVSDKLSFDDTEDLQTVCSTKAGFACYGSNQPDGRCDDYEFRVYCQCENSGRCLQNISYS</sequence>